<dbReference type="PROSITE" id="PS00211">
    <property type="entry name" value="ABC_TRANSPORTER_1"/>
    <property type="match status" value="1"/>
</dbReference>
<keyword evidence="4" id="KW-0547">Nucleotide-binding</keyword>
<keyword evidence="2" id="KW-0813">Transport</keyword>
<feature type="transmembrane region" description="Helical" evidence="8">
    <location>
        <begin position="626"/>
        <end position="646"/>
    </location>
</feature>
<evidence type="ECO:0000256" key="4">
    <source>
        <dbReference type="ARBA" id="ARBA00022741"/>
    </source>
</evidence>
<feature type="transmembrane region" description="Helical" evidence="8">
    <location>
        <begin position="541"/>
        <end position="561"/>
    </location>
</feature>
<dbReference type="GO" id="GO:0016887">
    <property type="term" value="F:ATP hydrolysis activity"/>
    <property type="evidence" value="ECO:0007669"/>
    <property type="project" value="InterPro"/>
</dbReference>
<dbReference type="GO" id="GO:0140359">
    <property type="term" value="F:ABC-type transporter activity"/>
    <property type="evidence" value="ECO:0007669"/>
    <property type="project" value="InterPro"/>
</dbReference>
<evidence type="ECO:0000256" key="5">
    <source>
        <dbReference type="ARBA" id="ARBA00022840"/>
    </source>
</evidence>
<dbReference type="SMART" id="SM00382">
    <property type="entry name" value="AAA"/>
    <property type="match status" value="1"/>
</dbReference>
<dbReference type="InterPro" id="IPR013525">
    <property type="entry name" value="ABC2_TM"/>
</dbReference>
<evidence type="ECO:0000313" key="10">
    <source>
        <dbReference type="EMBL" id="CAE4626800.1"/>
    </source>
</evidence>
<keyword evidence="3 8" id="KW-0812">Transmembrane</keyword>
<feature type="domain" description="ABC transporter" evidence="9">
    <location>
        <begin position="37"/>
        <end position="285"/>
    </location>
</feature>
<evidence type="ECO:0000256" key="6">
    <source>
        <dbReference type="ARBA" id="ARBA00022989"/>
    </source>
</evidence>
<evidence type="ECO:0000256" key="3">
    <source>
        <dbReference type="ARBA" id="ARBA00022692"/>
    </source>
</evidence>
<evidence type="ECO:0000256" key="8">
    <source>
        <dbReference type="SAM" id="Phobius"/>
    </source>
</evidence>
<evidence type="ECO:0000256" key="2">
    <source>
        <dbReference type="ARBA" id="ARBA00022448"/>
    </source>
</evidence>
<feature type="transmembrane region" description="Helical" evidence="8">
    <location>
        <begin position="476"/>
        <end position="499"/>
    </location>
</feature>
<dbReference type="PROSITE" id="PS50893">
    <property type="entry name" value="ABC_TRANSPORTER_2"/>
    <property type="match status" value="1"/>
</dbReference>
<dbReference type="GO" id="GO:0016020">
    <property type="term" value="C:membrane"/>
    <property type="evidence" value="ECO:0007669"/>
    <property type="project" value="UniProtKB-SubCell"/>
</dbReference>
<dbReference type="SUPFAM" id="SSF52540">
    <property type="entry name" value="P-loop containing nucleoside triphosphate hydrolases"/>
    <property type="match status" value="1"/>
</dbReference>
<dbReference type="InterPro" id="IPR003439">
    <property type="entry name" value="ABC_transporter-like_ATP-bd"/>
</dbReference>
<keyword evidence="7 8" id="KW-0472">Membrane</keyword>
<keyword evidence="5" id="KW-0067">ATP-binding</keyword>
<dbReference type="InterPro" id="IPR003593">
    <property type="entry name" value="AAA+_ATPase"/>
</dbReference>
<reference evidence="10" key="1">
    <citation type="submission" date="2021-01" db="EMBL/GenBank/DDBJ databases">
        <authorList>
            <person name="Corre E."/>
            <person name="Pelletier E."/>
            <person name="Niang G."/>
            <person name="Scheremetjew M."/>
            <person name="Finn R."/>
            <person name="Kale V."/>
            <person name="Holt S."/>
            <person name="Cochrane G."/>
            <person name="Meng A."/>
            <person name="Brown T."/>
            <person name="Cohen L."/>
        </authorList>
    </citation>
    <scope>NUCLEOTIDE SEQUENCE</scope>
    <source>
        <strain evidence="10">CCMP3105</strain>
    </source>
</reference>
<dbReference type="Gene3D" id="3.40.50.300">
    <property type="entry name" value="P-loop containing nucleotide triphosphate hydrolases"/>
    <property type="match status" value="1"/>
</dbReference>
<dbReference type="InterPro" id="IPR050352">
    <property type="entry name" value="ABCG_transporters"/>
</dbReference>
<feature type="transmembrane region" description="Helical" evidence="8">
    <location>
        <begin position="434"/>
        <end position="456"/>
    </location>
</feature>
<evidence type="ECO:0000256" key="1">
    <source>
        <dbReference type="ARBA" id="ARBA00004141"/>
    </source>
</evidence>
<dbReference type="PANTHER" id="PTHR48041:SF139">
    <property type="entry name" value="PROTEIN SCARLET"/>
    <property type="match status" value="1"/>
</dbReference>
<dbReference type="InterPro" id="IPR027417">
    <property type="entry name" value="P-loop_NTPase"/>
</dbReference>
<feature type="transmembrane region" description="Helical" evidence="8">
    <location>
        <begin position="573"/>
        <end position="594"/>
    </location>
</feature>
<dbReference type="AlphaFoldDB" id="A0A7S4VRH1"/>
<dbReference type="PANTHER" id="PTHR48041">
    <property type="entry name" value="ABC TRANSPORTER G FAMILY MEMBER 28"/>
    <property type="match status" value="1"/>
</dbReference>
<dbReference type="EMBL" id="HBNR01058743">
    <property type="protein sequence ID" value="CAE4626800.1"/>
    <property type="molecule type" value="Transcribed_RNA"/>
</dbReference>
<organism evidence="10">
    <name type="scientific">Alexandrium monilatum</name>
    <dbReference type="NCBI Taxonomy" id="311494"/>
    <lineage>
        <taxon>Eukaryota</taxon>
        <taxon>Sar</taxon>
        <taxon>Alveolata</taxon>
        <taxon>Dinophyceae</taxon>
        <taxon>Gonyaulacales</taxon>
        <taxon>Pyrocystaceae</taxon>
        <taxon>Alexandrium</taxon>
    </lineage>
</organism>
<evidence type="ECO:0000256" key="7">
    <source>
        <dbReference type="ARBA" id="ARBA00023136"/>
    </source>
</evidence>
<comment type="subcellular location">
    <subcellularLocation>
        <location evidence="1">Membrane</location>
        <topology evidence="1">Multi-pass membrane protein</topology>
    </subcellularLocation>
</comment>
<dbReference type="InterPro" id="IPR017871">
    <property type="entry name" value="ABC_transporter-like_CS"/>
</dbReference>
<sequence>MSVHSQESDRSSELSGNILLALRLKRQLSFPVPECSLRWERLQVSYRTPGGGVRMALHDCSGALVNGEMVAVMGPSGAGKSTLLDTLTMRKTVGDISGRVLINGRERDERFLLASTYVPQEDNLVPTNTVLETMQFYADLTLPSSSSREQRQGAIRDRLMSVGLADREAQRVGGRLPGGFSVRGLSGGERRRLSIAAGVVHSPALVFLDEPTSGLDAFSALCVMESLKTMCSQGHAVVCTIHQPRQAILDMFDKVAFLTAGRLLYLGPPWRVQAWLDDAGLWDPERVHSESLADMVLDCISVGFEKPEDQFGKHTLRNEDDAERLALKHRQEAADMVKTYDAPPAGAASCIWPHAKRPGILWQYWTLQRQQCRIAFRSPGTLGARVGLHLIVGLLIGGVYYDMERSFWESGCSSWRRLLPTRLQRLTSMPQDRVGVLFLLTLAQSVTPNCAMSFFIEDRQYYCREAAAKLYGALPYHVANAVTEALVCTVNGAVASMLVTMMAGLPLSDRWWPMVMHLVSHHLCASAMVQMCARLAPNQDVAFVFSAGYIILCMLFSNVLVKVGTVRPSLAVLRWICSMFYATAGVVEVEFAGVEEKGFLAGDRVVSNIAIALGDGQTLTETGCLGMVWCFYLIFSTVGCLGLKFLSVSQV</sequence>
<dbReference type="Pfam" id="PF00005">
    <property type="entry name" value="ABC_tran"/>
    <property type="match status" value="1"/>
</dbReference>
<gene>
    <name evidence="10" type="ORF">AMON00008_LOCUS41335</name>
</gene>
<accession>A0A7S4VRH1</accession>
<proteinExistence type="predicted"/>
<evidence type="ECO:0000259" key="9">
    <source>
        <dbReference type="PROSITE" id="PS50893"/>
    </source>
</evidence>
<dbReference type="GO" id="GO:0005524">
    <property type="term" value="F:ATP binding"/>
    <property type="evidence" value="ECO:0007669"/>
    <property type="project" value="UniProtKB-KW"/>
</dbReference>
<protein>
    <recommendedName>
        <fullName evidence="9">ABC transporter domain-containing protein</fullName>
    </recommendedName>
</protein>
<name>A0A7S4VRH1_9DINO</name>
<dbReference type="Pfam" id="PF01061">
    <property type="entry name" value="ABC2_membrane"/>
    <property type="match status" value="1"/>
</dbReference>
<keyword evidence="6 8" id="KW-1133">Transmembrane helix</keyword>